<keyword evidence="1" id="KW-1133">Transmembrane helix</keyword>
<comment type="caution">
    <text evidence="2">The sequence shown here is derived from an EMBL/GenBank/DDBJ whole genome shotgun (WGS) entry which is preliminary data.</text>
</comment>
<evidence type="ECO:0000256" key="1">
    <source>
        <dbReference type="SAM" id="Phobius"/>
    </source>
</evidence>
<sequence>MFSILNSQGVVLSTVIAVSGIVIFLALTSRSLFRLPNSNPLPSRTSEIVSHNSQDPRLSFFFLTGIQPNGRFYETGMVVEEDDKSGNCQLYQIVVCVDFDGNRIIYCPRIPMGKGSVLRLSSFFHSKDYVGVLANNTT</sequence>
<proteinExistence type="predicted"/>
<organism evidence="2 3">
    <name type="scientific">Rhododendron griersonianum</name>
    <dbReference type="NCBI Taxonomy" id="479676"/>
    <lineage>
        <taxon>Eukaryota</taxon>
        <taxon>Viridiplantae</taxon>
        <taxon>Streptophyta</taxon>
        <taxon>Embryophyta</taxon>
        <taxon>Tracheophyta</taxon>
        <taxon>Spermatophyta</taxon>
        <taxon>Magnoliopsida</taxon>
        <taxon>eudicotyledons</taxon>
        <taxon>Gunneridae</taxon>
        <taxon>Pentapetalae</taxon>
        <taxon>asterids</taxon>
        <taxon>Ericales</taxon>
        <taxon>Ericaceae</taxon>
        <taxon>Ericoideae</taxon>
        <taxon>Rhodoreae</taxon>
        <taxon>Rhododendron</taxon>
    </lineage>
</organism>
<dbReference type="EMBL" id="JACTNZ010000013">
    <property type="protein sequence ID" value="KAG5516053.1"/>
    <property type="molecule type" value="Genomic_DNA"/>
</dbReference>
<reference evidence="2 3" key="1">
    <citation type="submission" date="2020-08" db="EMBL/GenBank/DDBJ databases">
        <title>Plant Genome Project.</title>
        <authorList>
            <person name="Zhang R.-G."/>
        </authorList>
    </citation>
    <scope>NUCLEOTIDE SEQUENCE [LARGE SCALE GENOMIC DNA]</scope>
    <source>
        <strain evidence="2">WSP0</strain>
        <tissue evidence="2">Leaf</tissue>
    </source>
</reference>
<name>A0AAV6HPZ6_9ERIC</name>
<keyword evidence="1" id="KW-0812">Transmembrane</keyword>
<keyword evidence="1" id="KW-0472">Membrane</keyword>
<dbReference type="AlphaFoldDB" id="A0AAV6HPZ6"/>
<dbReference type="Proteomes" id="UP000823749">
    <property type="component" value="Chromosome 13"/>
</dbReference>
<gene>
    <name evidence="2" type="ORF">RHGRI_036936</name>
</gene>
<feature type="transmembrane region" description="Helical" evidence="1">
    <location>
        <begin position="6"/>
        <end position="27"/>
    </location>
</feature>
<evidence type="ECO:0000313" key="2">
    <source>
        <dbReference type="EMBL" id="KAG5516053.1"/>
    </source>
</evidence>
<accession>A0AAV6HPZ6</accession>
<protein>
    <submittedName>
        <fullName evidence="2">Uncharacterized protein</fullName>
    </submittedName>
</protein>
<evidence type="ECO:0000313" key="3">
    <source>
        <dbReference type="Proteomes" id="UP000823749"/>
    </source>
</evidence>
<keyword evidence="3" id="KW-1185">Reference proteome</keyword>